<gene>
    <name evidence="2" type="ORF">SKAU_G00211570</name>
</gene>
<organism evidence="2 3">
    <name type="scientific">Synaphobranchus kaupii</name>
    <name type="common">Kaup's arrowtooth eel</name>
    <dbReference type="NCBI Taxonomy" id="118154"/>
    <lineage>
        <taxon>Eukaryota</taxon>
        <taxon>Metazoa</taxon>
        <taxon>Chordata</taxon>
        <taxon>Craniata</taxon>
        <taxon>Vertebrata</taxon>
        <taxon>Euteleostomi</taxon>
        <taxon>Actinopterygii</taxon>
        <taxon>Neopterygii</taxon>
        <taxon>Teleostei</taxon>
        <taxon>Anguilliformes</taxon>
        <taxon>Synaphobranchidae</taxon>
        <taxon>Synaphobranchus</taxon>
    </lineage>
</organism>
<feature type="region of interest" description="Disordered" evidence="1">
    <location>
        <begin position="68"/>
        <end position="125"/>
    </location>
</feature>
<evidence type="ECO:0000313" key="3">
    <source>
        <dbReference type="Proteomes" id="UP001152622"/>
    </source>
</evidence>
<dbReference type="AlphaFoldDB" id="A0A9Q1F945"/>
<accession>A0A9Q1F945</accession>
<name>A0A9Q1F945_SYNKA</name>
<feature type="compositionally biased region" description="Basic and acidic residues" evidence="1">
    <location>
        <begin position="72"/>
        <end position="81"/>
    </location>
</feature>
<reference evidence="2" key="1">
    <citation type="journal article" date="2023" name="Science">
        <title>Genome structures resolve the early diversification of teleost fishes.</title>
        <authorList>
            <person name="Parey E."/>
            <person name="Louis A."/>
            <person name="Montfort J."/>
            <person name="Bouchez O."/>
            <person name="Roques C."/>
            <person name="Iampietro C."/>
            <person name="Lluch J."/>
            <person name="Castinel A."/>
            <person name="Donnadieu C."/>
            <person name="Desvignes T."/>
            <person name="Floi Bucao C."/>
            <person name="Jouanno E."/>
            <person name="Wen M."/>
            <person name="Mejri S."/>
            <person name="Dirks R."/>
            <person name="Jansen H."/>
            <person name="Henkel C."/>
            <person name="Chen W.J."/>
            <person name="Zahm M."/>
            <person name="Cabau C."/>
            <person name="Klopp C."/>
            <person name="Thompson A.W."/>
            <person name="Robinson-Rechavi M."/>
            <person name="Braasch I."/>
            <person name="Lecointre G."/>
            <person name="Bobe J."/>
            <person name="Postlethwait J.H."/>
            <person name="Berthelot C."/>
            <person name="Roest Crollius H."/>
            <person name="Guiguen Y."/>
        </authorList>
    </citation>
    <scope>NUCLEOTIDE SEQUENCE</scope>
    <source>
        <strain evidence="2">WJC10195</strain>
    </source>
</reference>
<keyword evidence="3" id="KW-1185">Reference proteome</keyword>
<dbReference type="Proteomes" id="UP001152622">
    <property type="component" value="Chromosome 7"/>
</dbReference>
<evidence type="ECO:0000256" key="1">
    <source>
        <dbReference type="SAM" id="MobiDB-lite"/>
    </source>
</evidence>
<evidence type="ECO:0000313" key="2">
    <source>
        <dbReference type="EMBL" id="KAJ8353590.1"/>
    </source>
</evidence>
<protein>
    <submittedName>
        <fullName evidence="2">Uncharacterized protein</fullName>
    </submittedName>
</protein>
<comment type="caution">
    <text evidence="2">The sequence shown here is derived from an EMBL/GenBank/DDBJ whole genome shotgun (WGS) entry which is preliminary data.</text>
</comment>
<dbReference type="EMBL" id="JAINUF010000007">
    <property type="protein sequence ID" value="KAJ8353590.1"/>
    <property type="molecule type" value="Genomic_DNA"/>
</dbReference>
<sequence>MRASKWINKCARGVRRSCRPKNKNLEADAAKCAKITDMFAAGAAVASTSIVPDIVQQQVQLEGGEVAGHGHCQAEEQACDREAEEGQSEHDRAEGQSEQELEESVVEAKAKPENPVVESGPWPGF</sequence>
<proteinExistence type="predicted"/>